<protein>
    <submittedName>
        <fullName evidence="3">Site-specific integrase</fullName>
    </submittedName>
</protein>
<dbReference type="InterPro" id="IPR013762">
    <property type="entry name" value="Integrase-like_cat_sf"/>
</dbReference>
<evidence type="ECO:0000313" key="3">
    <source>
        <dbReference type="EMBL" id="UOG77128.1"/>
    </source>
</evidence>
<keyword evidence="4" id="KW-1185">Reference proteome</keyword>
<feature type="domain" description="Tyr recombinase" evidence="2">
    <location>
        <begin position="5"/>
        <end position="188"/>
    </location>
</feature>
<dbReference type="InterPro" id="IPR011010">
    <property type="entry name" value="DNA_brk_join_enz"/>
</dbReference>
<dbReference type="CDD" id="cd00397">
    <property type="entry name" value="DNA_BRE_C"/>
    <property type="match status" value="1"/>
</dbReference>
<evidence type="ECO:0000313" key="4">
    <source>
        <dbReference type="Proteomes" id="UP000831113"/>
    </source>
</evidence>
<dbReference type="Proteomes" id="UP000831113">
    <property type="component" value="Chromosome"/>
</dbReference>
<gene>
    <name evidence="3" type="ORF">MTX78_11110</name>
</gene>
<proteinExistence type="predicted"/>
<dbReference type="Gene3D" id="1.10.443.10">
    <property type="entry name" value="Intergrase catalytic core"/>
    <property type="match status" value="1"/>
</dbReference>
<dbReference type="PROSITE" id="PS51898">
    <property type="entry name" value="TYR_RECOMBINASE"/>
    <property type="match status" value="1"/>
</dbReference>
<dbReference type="EMBL" id="CP094669">
    <property type="protein sequence ID" value="UOG77128.1"/>
    <property type="molecule type" value="Genomic_DNA"/>
</dbReference>
<name>A0ABY4D417_9BACT</name>
<evidence type="ECO:0000259" key="2">
    <source>
        <dbReference type="PROSITE" id="PS51898"/>
    </source>
</evidence>
<organism evidence="3 4">
    <name type="scientific">Hymenobacter tibetensis</name>
    <dbReference type="NCBI Taxonomy" id="497967"/>
    <lineage>
        <taxon>Bacteria</taxon>
        <taxon>Pseudomonadati</taxon>
        <taxon>Bacteroidota</taxon>
        <taxon>Cytophagia</taxon>
        <taxon>Cytophagales</taxon>
        <taxon>Hymenobacteraceae</taxon>
        <taxon>Hymenobacter</taxon>
    </lineage>
</organism>
<accession>A0ABY4D417</accession>
<reference evidence="3 4" key="1">
    <citation type="submission" date="2022-03" db="EMBL/GenBank/DDBJ databases">
        <title>Hymenobactersp. isolated from the air.</title>
        <authorList>
            <person name="Won M."/>
            <person name="Kwon S.-W."/>
        </authorList>
    </citation>
    <scope>NUCLEOTIDE SEQUENCE [LARGE SCALE GENOMIC DNA]</scope>
    <source>
        <strain evidence="3 4">KACC 21982</strain>
    </source>
</reference>
<sequence length="192" mass="22043">MAASPIYVPYTEAERQRITAEILERGDEQFLLYIGFIYYGFIRSGSELRLLRVKELKERTVLVPAARAKNGKAEHVAIVKQLAALIEQHRLCSYPPDYYVFTKERQLGPVPVGKNWFAKRHRKVLEAVGLNDGEHTVYGYKHTGAINLYLATKDIELVRRHCRHAHAGITATYLRKLGLFDDEAQLDKMPDF</sequence>
<evidence type="ECO:0000256" key="1">
    <source>
        <dbReference type="ARBA" id="ARBA00023172"/>
    </source>
</evidence>
<dbReference type="RefSeq" id="WP_243802645.1">
    <property type="nucleotide sequence ID" value="NZ_CP094669.1"/>
</dbReference>
<keyword evidence="1" id="KW-0233">DNA recombination</keyword>
<dbReference type="InterPro" id="IPR002104">
    <property type="entry name" value="Integrase_catalytic"/>
</dbReference>
<dbReference type="Pfam" id="PF00589">
    <property type="entry name" value="Phage_integrase"/>
    <property type="match status" value="1"/>
</dbReference>
<dbReference type="SUPFAM" id="SSF56349">
    <property type="entry name" value="DNA breaking-rejoining enzymes"/>
    <property type="match status" value="1"/>
</dbReference>